<keyword evidence="6" id="KW-1185">Reference proteome</keyword>
<evidence type="ECO:0000256" key="1">
    <source>
        <dbReference type="PIRSR" id="PIRSR601310-1"/>
    </source>
</evidence>
<organism evidence="5 6">
    <name type="scientific">Catalinimonas alkaloidigena</name>
    <dbReference type="NCBI Taxonomy" id="1075417"/>
    <lineage>
        <taxon>Bacteria</taxon>
        <taxon>Pseudomonadati</taxon>
        <taxon>Bacteroidota</taxon>
        <taxon>Cytophagia</taxon>
        <taxon>Cytophagales</taxon>
        <taxon>Catalimonadaceae</taxon>
        <taxon>Catalinimonas</taxon>
    </lineage>
</organism>
<evidence type="ECO:0000313" key="5">
    <source>
        <dbReference type="EMBL" id="SDJ77281.1"/>
    </source>
</evidence>
<dbReference type="PROSITE" id="PS51084">
    <property type="entry name" value="HIT_2"/>
    <property type="match status" value="1"/>
</dbReference>
<dbReference type="STRING" id="1075417.SAMN05421823_10176"/>
<evidence type="ECO:0000259" key="4">
    <source>
        <dbReference type="PROSITE" id="PS51084"/>
    </source>
</evidence>
<feature type="short sequence motif" description="Histidine triad motif" evidence="2 3">
    <location>
        <begin position="91"/>
        <end position="95"/>
    </location>
</feature>
<accession>A0A1G8WGD4</accession>
<dbReference type="OrthoDB" id="9784774at2"/>
<proteinExistence type="predicted"/>
<dbReference type="GO" id="GO:0003824">
    <property type="term" value="F:catalytic activity"/>
    <property type="evidence" value="ECO:0007669"/>
    <property type="project" value="InterPro"/>
</dbReference>
<dbReference type="PANTHER" id="PTHR46648">
    <property type="entry name" value="HIT FAMILY PROTEIN 1"/>
    <property type="match status" value="1"/>
</dbReference>
<evidence type="ECO:0000313" key="6">
    <source>
        <dbReference type="Proteomes" id="UP000198510"/>
    </source>
</evidence>
<feature type="domain" description="HIT" evidence="4">
    <location>
        <begin position="4"/>
        <end position="107"/>
    </location>
</feature>
<dbReference type="SUPFAM" id="SSF54197">
    <property type="entry name" value="HIT-like"/>
    <property type="match status" value="1"/>
</dbReference>
<dbReference type="InterPro" id="IPR001310">
    <property type="entry name" value="Histidine_triad_HIT"/>
</dbReference>
<dbReference type="RefSeq" id="WP_089677801.1">
    <property type="nucleotide sequence ID" value="NZ_FNFO01000001.1"/>
</dbReference>
<dbReference type="PRINTS" id="PR00332">
    <property type="entry name" value="HISTRIAD"/>
</dbReference>
<name>A0A1G8WGD4_9BACT</name>
<gene>
    <name evidence="5" type="ORF">SAMN05421823_10176</name>
</gene>
<sequence>MATIFTRIINGELPSHRVAEDEHHFAFLDINPVAPGHTLVVPKQEIDYIFDMESDAYAALMQFCHQLAPSVQQAVPCKRVGIAVIGLEVPHVHVHLVPMQQVDDLNFAKPKMNMASDELARIAEKIRQHYAQHA</sequence>
<dbReference type="InterPro" id="IPR011146">
    <property type="entry name" value="HIT-like"/>
</dbReference>
<dbReference type="EMBL" id="FNFO01000001">
    <property type="protein sequence ID" value="SDJ77281.1"/>
    <property type="molecule type" value="Genomic_DNA"/>
</dbReference>
<reference evidence="5 6" key="1">
    <citation type="submission" date="2016-10" db="EMBL/GenBank/DDBJ databases">
        <authorList>
            <person name="de Groot N.N."/>
        </authorList>
    </citation>
    <scope>NUCLEOTIDE SEQUENCE [LARGE SCALE GENOMIC DNA]</scope>
    <source>
        <strain evidence="5 6">DSM 25186</strain>
    </source>
</reference>
<feature type="active site" description="Tele-AMP-histidine intermediate" evidence="1">
    <location>
        <position position="93"/>
    </location>
</feature>
<protein>
    <submittedName>
        <fullName evidence="5">Histidine triad (HIT) family protein</fullName>
    </submittedName>
</protein>
<evidence type="ECO:0000256" key="2">
    <source>
        <dbReference type="PIRSR" id="PIRSR601310-3"/>
    </source>
</evidence>
<dbReference type="Proteomes" id="UP000198510">
    <property type="component" value="Unassembled WGS sequence"/>
</dbReference>
<dbReference type="PANTHER" id="PTHR46648:SF1">
    <property type="entry name" value="ADENOSINE 5'-MONOPHOSPHORAMIDASE HNT1"/>
    <property type="match status" value="1"/>
</dbReference>
<evidence type="ECO:0000256" key="3">
    <source>
        <dbReference type="PROSITE-ProRule" id="PRU00464"/>
    </source>
</evidence>
<dbReference type="GO" id="GO:0009117">
    <property type="term" value="P:nucleotide metabolic process"/>
    <property type="evidence" value="ECO:0007669"/>
    <property type="project" value="TreeGrafter"/>
</dbReference>
<dbReference type="InterPro" id="IPR036265">
    <property type="entry name" value="HIT-like_sf"/>
</dbReference>
<dbReference type="AlphaFoldDB" id="A0A1G8WGD4"/>
<dbReference type="Gene3D" id="3.30.428.10">
    <property type="entry name" value="HIT-like"/>
    <property type="match status" value="1"/>
</dbReference>
<dbReference type="Pfam" id="PF01230">
    <property type="entry name" value="HIT"/>
    <property type="match status" value="1"/>
</dbReference>